<comment type="similarity">
    <text evidence="2">Belongs to the histidine acid phosphatase family. MINPP1 subfamily.</text>
</comment>
<keyword evidence="7" id="KW-0378">Hydrolase</keyword>
<gene>
    <name evidence="14" type="ORF">OLC1_LOCUS14982</name>
</gene>
<dbReference type="EC" id="3.1.3.62" evidence="4"/>
<reference evidence="14" key="1">
    <citation type="submission" date="2023-03" db="EMBL/GenBank/DDBJ databases">
        <authorList>
            <person name="Julca I."/>
        </authorList>
    </citation>
    <scope>NUCLEOTIDE SEQUENCE</scope>
</reference>
<keyword evidence="8" id="KW-0472">Membrane</keyword>
<sequence length="139" mass="15899">MERAIESKEEGFVPGSYEKAQMRFAHAETLVPFSCLLGLFLEGSEFELIRRSLQLPPKPSQKRNWRGSILAPFAGNNILVLYNCPAVKSSKYFVHILHNEHPVPLPQETAAPHLKHNYETLCNIQQKQPEKKHVQNWGP</sequence>
<comment type="subcellular location">
    <subcellularLocation>
        <location evidence="1">Membrane</location>
    </subcellularLocation>
</comment>
<evidence type="ECO:0000256" key="4">
    <source>
        <dbReference type="ARBA" id="ARBA00013040"/>
    </source>
</evidence>
<evidence type="ECO:0000256" key="6">
    <source>
        <dbReference type="ARBA" id="ARBA00022729"/>
    </source>
</evidence>
<keyword evidence="6" id="KW-0732">Signal</keyword>
<evidence type="ECO:0000313" key="15">
    <source>
        <dbReference type="Proteomes" id="UP001161247"/>
    </source>
</evidence>
<dbReference type="InterPro" id="IPR000560">
    <property type="entry name" value="His_Pase_clade-2"/>
</dbReference>
<evidence type="ECO:0000256" key="9">
    <source>
        <dbReference type="ARBA" id="ARBA00031642"/>
    </source>
</evidence>
<comment type="catalytic activity">
    <reaction evidence="11">
        <text>1D-myo-inositol 1,2,4,5,6-pentakisphosphate + H2O = 1D-myo-inositol 1,2,5,6-tetrakisphosphate + phosphate</text>
        <dbReference type="Rhea" id="RHEA:77115"/>
        <dbReference type="ChEBI" id="CHEBI:15377"/>
        <dbReference type="ChEBI" id="CHEBI:43474"/>
        <dbReference type="ChEBI" id="CHEBI:57798"/>
        <dbReference type="ChEBI" id="CHEBI:195535"/>
        <dbReference type="EC" id="3.1.3.62"/>
    </reaction>
    <physiologicalReaction direction="left-to-right" evidence="11">
        <dbReference type="Rhea" id="RHEA:77116"/>
    </physiologicalReaction>
</comment>
<dbReference type="EC" id="3.1.3.80" evidence="3"/>
<evidence type="ECO:0000256" key="3">
    <source>
        <dbReference type="ARBA" id="ARBA00012976"/>
    </source>
</evidence>
<dbReference type="GO" id="GO:0003993">
    <property type="term" value="F:acid phosphatase activity"/>
    <property type="evidence" value="ECO:0007669"/>
    <property type="project" value="TreeGrafter"/>
</dbReference>
<proteinExistence type="inferred from homology"/>
<dbReference type="GO" id="GO:0034417">
    <property type="term" value="F:bisphosphoglycerate 3-phosphatase activity"/>
    <property type="evidence" value="ECO:0007669"/>
    <property type="project" value="UniProtKB-EC"/>
</dbReference>
<evidence type="ECO:0000256" key="5">
    <source>
        <dbReference type="ARBA" id="ARBA00018097"/>
    </source>
</evidence>
<evidence type="ECO:0000256" key="10">
    <source>
        <dbReference type="ARBA" id="ARBA00043668"/>
    </source>
</evidence>
<evidence type="ECO:0000313" key="14">
    <source>
        <dbReference type="EMBL" id="CAI9106495.1"/>
    </source>
</evidence>
<organism evidence="14 15">
    <name type="scientific">Oldenlandia corymbosa var. corymbosa</name>
    <dbReference type="NCBI Taxonomy" id="529605"/>
    <lineage>
        <taxon>Eukaryota</taxon>
        <taxon>Viridiplantae</taxon>
        <taxon>Streptophyta</taxon>
        <taxon>Embryophyta</taxon>
        <taxon>Tracheophyta</taxon>
        <taxon>Spermatophyta</taxon>
        <taxon>Magnoliopsida</taxon>
        <taxon>eudicotyledons</taxon>
        <taxon>Gunneridae</taxon>
        <taxon>Pentapetalae</taxon>
        <taxon>asterids</taxon>
        <taxon>lamiids</taxon>
        <taxon>Gentianales</taxon>
        <taxon>Rubiaceae</taxon>
        <taxon>Rubioideae</taxon>
        <taxon>Spermacoceae</taxon>
        <taxon>Hedyotis-Oldenlandia complex</taxon>
        <taxon>Oldenlandia</taxon>
    </lineage>
</organism>
<dbReference type="SUPFAM" id="SSF53254">
    <property type="entry name" value="Phosphoglycerate mutase-like"/>
    <property type="match status" value="1"/>
</dbReference>
<dbReference type="Pfam" id="PF00328">
    <property type="entry name" value="His_Phos_2"/>
    <property type="match status" value="1"/>
</dbReference>
<evidence type="ECO:0000256" key="1">
    <source>
        <dbReference type="ARBA" id="ARBA00004370"/>
    </source>
</evidence>
<evidence type="ECO:0000256" key="12">
    <source>
        <dbReference type="ARBA" id="ARBA00043691"/>
    </source>
</evidence>
<dbReference type="GO" id="GO:0052745">
    <property type="term" value="F:inositol phosphate phosphatase activity"/>
    <property type="evidence" value="ECO:0007669"/>
    <property type="project" value="TreeGrafter"/>
</dbReference>
<dbReference type="AlphaFoldDB" id="A0AAV1DF62"/>
<comment type="catalytic activity">
    <reaction evidence="12">
        <text>1D-myo-inositol hexakisphosphate + H2O = 1D-myo-inositol 1,2,4,5,6-pentakisphosphate + phosphate</text>
        <dbReference type="Rhea" id="RHEA:16989"/>
        <dbReference type="ChEBI" id="CHEBI:15377"/>
        <dbReference type="ChEBI" id="CHEBI:43474"/>
        <dbReference type="ChEBI" id="CHEBI:57798"/>
        <dbReference type="ChEBI" id="CHEBI:58130"/>
        <dbReference type="EC" id="3.1.3.62"/>
    </reaction>
    <physiologicalReaction direction="left-to-right" evidence="12">
        <dbReference type="Rhea" id="RHEA:16990"/>
    </physiologicalReaction>
</comment>
<name>A0AAV1DF62_OLDCO</name>
<comment type="catalytic activity">
    <reaction evidence="10">
        <text>1D-myo-inositol 1,2,5,6-tetrakisphosphate + H2O = 1D-myo-inositol 1,2,6-trisphosphate + phosphate</text>
        <dbReference type="Rhea" id="RHEA:77119"/>
        <dbReference type="ChEBI" id="CHEBI:15377"/>
        <dbReference type="ChEBI" id="CHEBI:43474"/>
        <dbReference type="ChEBI" id="CHEBI:195535"/>
        <dbReference type="ChEBI" id="CHEBI:195537"/>
        <dbReference type="EC" id="3.1.3.62"/>
    </reaction>
    <physiologicalReaction direction="left-to-right" evidence="10">
        <dbReference type="Rhea" id="RHEA:77120"/>
    </physiologicalReaction>
</comment>
<evidence type="ECO:0000256" key="11">
    <source>
        <dbReference type="ARBA" id="ARBA00043671"/>
    </source>
</evidence>
<dbReference type="PANTHER" id="PTHR20963:SF8">
    <property type="entry name" value="MULTIPLE INOSITOL POLYPHOSPHATE PHOSPHATASE 1"/>
    <property type="match status" value="1"/>
</dbReference>
<dbReference type="InterPro" id="IPR029033">
    <property type="entry name" value="His_PPase_superfam"/>
</dbReference>
<dbReference type="Proteomes" id="UP001161247">
    <property type="component" value="Chromosome 5"/>
</dbReference>
<dbReference type="PANTHER" id="PTHR20963">
    <property type="entry name" value="MULTIPLE INOSITOL POLYPHOSPHATE PHOSPHATASE-RELATED"/>
    <property type="match status" value="1"/>
</dbReference>
<accession>A0AAV1DF62</accession>
<dbReference type="Gene3D" id="3.40.50.1240">
    <property type="entry name" value="Phosphoglycerate mutase-like"/>
    <property type="match status" value="1"/>
</dbReference>
<dbReference type="GO" id="GO:0016020">
    <property type="term" value="C:membrane"/>
    <property type="evidence" value="ECO:0007669"/>
    <property type="project" value="UniProtKB-SubCell"/>
</dbReference>
<evidence type="ECO:0000256" key="2">
    <source>
        <dbReference type="ARBA" id="ARBA00008422"/>
    </source>
</evidence>
<keyword evidence="15" id="KW-1185">Reference proteome</keyword>
<evidence type="ECO:0000256" key="8">
    <source>
        <dbReference type="ARBA" id="ARBA00023136"/>
    </source>
</evidence>
<evidence type="ECO:0000256" key="7">
    <source>
        <dbReference type="ARBA" id="ARBA00022801"/>
    </source>
</evidence>
<comment type="catalytic activity">
    <reaction evidence="13">
        <text>(2R)-2,3-bisphosphoglycerate + H2O = (2R)-2-phosphoglycerate + phosphate</text>
        <dbReference type="Rhea" id="RHEA:27381"/>
        <dbReference type="ChEBI" id="CHEBI:15377"/>
        <dbReference type="ChEBI" id="CHEBI:43474"/>
        <dbReference type="ChEBI" id="CHEBI:58248"/>
        <dbReference type="ChEBI" id="CHEBI:58289"/>
        <dbReference type="EC" id="3.1.3.80"/>
    </reaction>
    <physiologicalReaction direction="left-to-right" evidence="13">
        <dbReference type="Rhea" id="RHEA:27382"/>
    </physiologicalReaction>
</comment>
<evidence type="ECO:0000256" key="13">
    <source>
        <dbReference type="ARBA" id="ARBA00043832"/>
    </source>
</evidence>
<dbReference type="EMBL" id="OX459122">
    <property type="protein sequence ID" value="CAI9106495.1"/>
    <property type="molecule type" value="Genomic_DNA"/>
</dbReference>
<protein>
    <recommendedName>
        <fullName evidence="5">Multiple inositol polyphosphate phosphatase 1</fullName>
        <ecNumber evidence="4">3.1.3.62</ecNumber>
        <ecNumber evidence="3">3.1.3.80</ecNumber>
    </recommendedName>
    <alternativeName>
        <fullName evidence="9">2,3-bisphosphoglycerate 3-phosphatase</fullName>
    </alternativeName>
</protein>